<dbReference type="Gene3D" id="3.20.20.60">
    <property type="entry name" value="Phosphoenolpyruvate-binding domains"/>
    <property type="match status" value="1"/>
</dbReference>
<evidence type="ECO:0000259" key="15">
    <source>
        <dbReference type="Pfam" id="PF02887"/>
    </source>
</evidence>
<keyword evidence="11 16" id="KW-0670">Pyruvate</keyword>
<name>A0A5C5Y7W2_9PLAN</name>
<evidence type="ECO:0000256" key="3">
    <source>
        <dbReference type="ARBA" id="ARBA00012142"/>
    </source>
</evidence>
<dbReference type="PRINTS" id="PR01050">
    <property type="entry name" value="PYRUVTKNASE"/>
</dbReference>
<keyword evidence="8" id="KW-0067">ATP-binding</keyword>
<dbReference type="FunFam" id="2.40.33.10:FF:000001">
    <property type="entry name" value="Pyruvate kinase"/>
    <property type="match status" value="1"/>
</dbReference>
<dbReference type="Pfam" id="PF00224">
    <property type="entry name" value="PK"/>
    <property type="match status" value="1"/>
</dbReference>
<evidence type="ECO:0000256" key="11">
    <source>
        <dbReference type="ARBA" id="ARBA00023317"/>
    </source>
</evidence>
<reference evidence="16 17" key="1">
    <citation type="submission" date="2019-02" db="EMBL/GenBank/DDBJ databases">
        <title>Deep-cultivation of Planctomycetes and their phenomic and genomic characterization uncovers novel biology.</title>
        <authorList>
            <person name="Wiegand S."/>
            <person name="Jogler M."/>
            <person name="Boedeker C."/>
            <person name="Pinto D."/>
            <person name="Vollmers J."/>
            <person name="Rivas-Marin E."/>
            <person name="Kohn T."/>
            <person name="Peeters S.H."/>
            <person name="Heuer A."/>
            <person name="Rast P."/>
            <person name="Oberbeckmann S."/>
            <person name="Bunk B."/>
            <person name="Jeske O."/>
            <person name="Meyerdierks A."/>
            <person name="Storesund J.E."/>
            <person name="Kallscheuer N."/>
            <person name="Luecker S."/>
            <person name="Lage O.M."/>
            <person name="Pohl T."/>
            <person name="Merkel B.J."/>
            <person name="Hornburger P."/>
            <person name="Mueller R.-W."/>
            <person name="Bruemmer F."/>
            <person name="Labrenz M."/>
            <person name="Spormann A.M."/>
            <person name="Op Den Camp H."/>
            <person name="Overmann J."/>
            <person name="Amann R."/>
            <person name="Jetten M.S.M."/>
            <person name="Mascher T."/>
            <person name="Medema M.H."/>
            <person name="Devos D.P."/>
            <person name="Kaster A.-K."/>
            <person name="Ovreas L."/>
            <person name="Rohde M."/>
            <person name="Galperin M.Y."/>
            <person name="Jogler C."/>
        </authorList>
    </citation>
    <scope>NUCLEOTIDE SEQUENCE [LARGE SCALE GENOMIC DNA]</scope>
    <source>
        <strain evidence="16 17">Pan14r</strain>
    </source>
</reference>
<dbReference type="InterPro" id="IPR011037">
    <property type="entry name" value="Pyrv_Knase-like_insert_dom_sf"/>
</dbReference>
<dbReference type="Gene3D" id="2.40.33.10">
    <property type="entry name" value="PK beta-barrel domain-like"/>
    <property type="match status" value="1"/>
</dbReference>
<dbReference type="AlphaFoldDB" id="A0A5C5Y7W2"/>
<dbReference type="Gene3D" id="3.40.1380.20">
    <property type="entry name" value="Pyruvate kinase, C-terminal domain"/>
    <property type="match status" value="1"/>
</dbReference>
<evidence type="ECO:0000256" key="1">
    <source>
        <dbReference type="ARBA" id="ARBA00004997"/>
    </source>
</evidence>
<gene>
    <name evidence="16" type="primary">pyk_2</name>
    <name evidence="16" type="ORF">Pan14r_33480</name>
</gene>
<keyword evidence="9 13" id="KW-0460">Magnesium</keyword>
<dbReference type="InterPro" id="IPR015813">
    <property type="entry name" value="Pyrv/PenolPyrv_kinase-like_dom"/>
</dbReference>
<keyword evidence="4 13" id="KW-0808">Transferase</keyword>
<dbReference type="Pfam" id="PF02887">
    <property type="entry name" value="PK_C"/>
    <property type="match status" value="1"/>
</dbReference>
<dbReference type="InterPro" id="IPR036918">
    <property type="entry name" value="Pyrv_Knase_C_sf"/>
</dbReference>
<dbReference type="EC" id="2.7.1.40" evidence="3 12"/>
<evidence type="ECO:0000256" key="8">
    <source>
        <dbReference type="ARBA" id="ARBA00022840"/>
    </source>
</evidence>
<dbReference type="InterPro" id="IPR015793">
    <property type="entry name" value="Pyrv_Knase_brl"/>
</dbReference>
<keyword evidence="6" id="KW-0547">Nucleotide-binding</keyword>
<dbReference type="EMBL" id="SJPL01000001">
    <property type="protein sequence ID" value="TWT71038.1"/>
    <property type="molecule type" value="Genomic_DNA"/>
</dbReference>
<evidence type="ECO:0000256" key="10">
    <source>
        <dbReference type="ARBA" id="ARBA00023152"/>
    </source>
</evidence>
<evidence type="ECO:0000256" key="5">
    <source>
        <dbReference type="ARBA" id="ARBA00022723"/>
    </source>
</evidence>
<comment type="similarity">
    <text evidence="2 13">Belongs to the pyruvate kinase family.</text>
</comment>
<dbReference type="GO" id="GO:0004743">
    <property type="term" value="F:pyruvate kinase activity"/>
    <property type="evidence" value="ECO:0007669"/>
    <property type="project" value="UniProtKB-UniRule"/>
</dbReference>
<evidence type="ECO:0000313" key="17">
    <source>
        <dbReference type="Proteomes" id="UP000317238"/>
    </source>
</evidence>
<evidence type="ECO:0000256" key="6">
    <source>
        <dbReference type="ARBA" id="ARBA00022741"/>
    </source>
</evidence>
<evidence type="ECO:0000256" key="12">
    <source>
        <dbReference type="NCBIfam" id="TIGR01064"/>
    </source>
</evidence>
<dbReference type="GO" id="GO:0000287">
    <property type="term" value="F:magnesium ion binding"/>
    <property type="evidence" value="ECO:0007669"/>
    <property type="project" value="UniProtKB-UniRule"/>
</dbReference>
<dbReference type="NCBIfam" id="TIGR01064">
    <property type="entry name" value="pyruv_kin"/>
    <property type="match status" value="1"/>
</dbReference>
<feature type="domain" description="Pyruvate kinase C-terminal" evidence="15">
    <location>
        <begin position="378"/>
        <end position="478"/>
    </location>
</feature>
<dbReference type="GO" id="GO:0030955">
    <property type="term" value="F:potassium ion binding"/>
    <property type="evidence" value="ECO:0007669"/>
    <property type="project" value="UniProtKB-UniRule"/>
</dbReference>
<keyword evidence="5" id="KW-0479">Metal-binding</keyword>
<dbReference type="Proteomes" id="UP000317238">
    <property type="component" value="Unassembled WGS sequence"/>
</dbReference>
<feature type="domain" description="Pyruvate kinase barrel" evidence="14">
    <location>
        <begin position="25"/>
        <end position="347"/>
    </location>
</feature>
<evidence type="ECO:0000313" key="16">
    <source>
        <dbReference type="EMBL" id="TWT71038.1"/>
    </source>
</evidence>
<dbReference type="NCBIfam" id="NF004491">
    <property type="entry name" value="PRK05826.1"/>
    <property type="match status" value="1"/>
</dbReference>
<comment type="caution">
    <text evidence="16">The sequence shown here is derived from an EMBL/GenBank/DDBJ whole genome shotgun (WGS) entry which is preliminary data.</text>
</comment>
<comment type="pathway">
    <text evidence="1 13">Carbohydrate degradation; glycolysis; pyruvate from D-glyceraldehyde 3-phosphate: step 5/5.</text>
</comment>
<evidence type="ECO:0000256" key="2">
    <source>
        <dbReference type="ARBA" id="ARBA00008663"/>
    </source>
</evidence>
<proteinExistence type="inferred from homology"/>
<evidence type="ECO:0000256" key="9">
    <source>
        <dbReference type="ARBA" id="ARBA00022842"/>
    </source>
</evidence>
<keyword evidence="10 13" id="KW-0324">Glycolysis</keyword>
<dbReference type="GO" id="GO:0005524">
    <property type="term" value="F:ATP binding"/>
    <property type="evidence" value="ECO:0007669"/>
    <property type="project" value="UniProtKB-KW"/>
</dbReference>
<dbReference type="GO" id="GO:0016301">
    <property type="term" value="F:kinase activity"/>
    <property type="evidence" value="ECO:0007669"/>
    <property type="project" value="UniProtKB-KW"/>
</dbReference>
<organism evidence="16 17">
    <name type="scientific">Crateriforma conspicua</name>
    <dbReference type="NCBI Taxonomy" id="2527996"/>
    <lineage>
        <taxon>Bacteria</taxon>
        <taxon>Pseudomonadati</taxon>
        <taxon>Planctomycetota</taxon>
        <taxon>Planctomycetia</taxon>
        <taxon>Planctomycetales</taxon>
        <taxon>Planctomycetaceae</taxon>
        <taxon>Crateriforma</taxon>
    </lineage>
</organism>
<keyword evidence="17" id="KW-1185">Reference proteome</keyword>
<evidence type="ECO:0000256" key="4">
    <source>
        <dbReference type="ARBA" id="ARBA00022679"/>
    </source>
</evidence>
<dbReference type="UniPathway" id="UPA00109">
    <property type="reaction ID" value="UER00188"/>
</dbReference>
<dbReference type="SUPFAM" id="SSF51621">
    <property type="entry name" value="Phosphoenolpyruvate/pyruvate domain"/>
    <property type="match status" value="1"/>
</dbReference>
<evidence type="ECO:0000256" key="13">
    <source>
        <dbReference type="RuleBase" id="RU000504"/>
    </source>
</evidence>
<sequence length="497" mass="54581">MRGSSFALIRHSLFIRMNSAHRPYRHTKIVATVGPATESPEMLRELIRAGVDLVRLNMAHGSVEWVGEVIARIREASDAVNRQVAVMMDVKGPEIRTGPVEQPVELKCGDRLELHVDPPQPCDDGVHRVSVNYRDLPADVSVGATVLVDSGLLRFRVLETDDTKVVMEVLTAGTLGSRRHINLPGIQVKLPALTEKDKRDLQAGVEAGIDFVALSFVRQAEDIRTLQTYLDELGSKARIVAKIEDQAGVRNMHEIICAADGVMVARGDLGIEIEYHRLPLVQTQLVRACQMEGKPVIIATHLLESMIHAPIPTRAEISDVSNAIREQADAIMLSGETTTGSYPLESVEALKSIVGSIEPSISTPINKRIVLHEPKSKMLRASVSLATELGNSGIVVFTRSGFLAYVLGALKARDVPIYAFTDLPITFHQLLLPWGVEPFLIDFDEDPEKTIQNALQILSKNKWCVTDQWLVVITNALAEGKIIDTLQLRQVPPASGT</sequence>
<evidence type="ECO:0000259" key="14">
    <source>
        <dbReference type="Pfam" id="PF00224"/>
    </source>
</evidence>
<protein>
    <recommendedName>
        <fullName evidence="3 12">Pyruvate kinase</fullName>
        <ecNumber evidence="3 12">2.7.1.40</ecNumber>
    </recommendedName>
</protein>
<dbReference type="InterPro" id="IPR015795">
    <property type="entry name" value="Pyrv_Knase_C"/>
</dbReference>
<accession>A0A5C5Y7W2</accession>
<dbReference type="InterPro" id="IPR015806">
    <property type="entry name" value="Pyrv_Knase_insert_dom_sf"/>
</dbReference>
<dbReference type="InterPro" id="IPR040442">
    <property type="entry name" value="Pyrv_kinase-like_dom_sf"/>
</dbReference>
<evidence type="ECO:0000256" key="7">
    <source>
        <dbReference type="ARBA" id="ARBA00022777"/>
    </source>
</evidence>
<dbReference type="SUPFAM" id="SSF50800">
    <property type="entry name" value="PK beta-barrel domain-like"/>
    <property type="match status" value="1"/>
</dbReference>
<dbReference type="PANTHER" id="PTHR11817">
    <property type="entry name" value="PYRUVATE KINASE"/>
    <property type="match status" value="1"/>
</dbReference>
<comment type="catalytic activity">
    <reaction evidence="13">
        <text>pyruvate + ATP = phosphoenolpyruvate + ADP + H(+)</text>
        <dbReference type="Rhea" id="RHEA:18157"/>
        <dbReference type="ChEBI" id="CHEBI:15361"/>
        <dbReference type="ChEBI" id="CHEBI:15378"/>
        <dbReference type="ChEBI" id="CHEBI:30616"/>
        <dbReference type="ChEBI" id="CHEBI:58702"/>
        <dbReference type="ChEBI" id="CHEBI:456216"/>
        <dbReference type="EC" id="2.7.1.40"/>
    </reaction>
</comment>
<keyword evidence="7 13" id="KW-0418">Kinase</keyword>
<dbReference type="SUPFAM" id="SSF52935">
    <property type="entry name" value="PK C-terminal domain-like"/>
    <property type="match status" value="1"/>
</dbReference>
<dbReference type="InterPro" id="IPR001697">
    <property type="entry name" value="Pyr_Knase"/>
</dbReference>